<evidence type="ECO:0000313" key="3">
    <source>
        <dbReference type="EMBL" id="KAL3670585.1"/>
    </source>
</evidence>
<accession>A0ABD3FXV3</accession>
<evidence type="ECO:0008006" key="5">
    <source>
        <dbReference type="Google" id="ProtNLM"/>
    </source>
</evidence>
<proteinExistence type="predicted"/>
<dbReference type="PANTHER" id="PTHR35796">
    <property type="entry name" value="HYPOTHETICAL CYTOSOLIC PROTEIN"/>
    <property type="match status" value="1"/>
</dbReference>
<protein>
    <recommendedName>
        <fullName evidence="5">M96 mating-specific protein family</fullName>
    </recommendedName>
</protein>
<feature type="region of interest" description="Disordered" evidence="2">
    <location>
        <begin position="1"/>
        <end position="27"/>
    </location>
</feature>
<dbReference type="Proteomes" id="UP001632037">
    <property type="component" value="Unassembled WGS sequence"/>
</dbReference>
<comment type="caution">
    <text evidence="3">The sequence shown here is derived from an EMBL/GenBank/DDBJ whole genome shotgun (WGS) entry which is preliminary data.</text>
</comment>
<organism evidence="3 4">
    <name type="scientific">Phytophthora oleae</name>
    <dbReference type="NCBI Taxonomy" id="2107226"/>
    <lineage>
        <taxon>Eukaryota</taxon>
        <taxon>Sar</taxon>
        <taxon>Stramenopiles</taxon>
        <taxon>Oomycota</taxon>
        <taxon>Peronosporomycetes</taxon>
        <taxon>Peronosporales</taxon>
        <taxon>Peronosporaceae</taxon>
        <taxon>Phytophthora</taxon>
    </lineage>
</organism>
<gene>
    <name evidence="3" type="ORF">V7S43_003777</name>
</gene>
<name>A0ABD3FXV3_9STRA</name>
<keyword evidence="4" id="KW-1185">Reference proteome</keyword>
<dbReference type="EMBL" id="JBIMZQ010000006">
    <property type="protein sequence ID" value="KAL3670585.1"/>
    <property type="molecule type" value="Genomic_DNA"/>
</dbReference>
<feature type="compositionally biased region" description="Low complexity" evidence="2">
    <location>
        <begin position="7"/>
        <end position="19"/>
    </location>
</feature>
<dbReference type="AlphaFoldDB" id="A0ABD3FXV3"/>
<keyword evidence="1" id="KW-0175">Coiled coil</keyword>
<evidence type="ECO:0000313" key="4">
    <source>
        <dbReference type="Proteomes" id="UP001632037"/>
    </source>
</evidence>
<sequence>MSEARTARTTAISSTSMTTQQREVELQPPSLSQLLQDDGISEGQAWAHQEDDELPGMLEFNFELLSQSVEFSRPPRGNIQRRARKNRYDELDVLRDKVHQMEEELRALRTQHLDTMVPVPISSALTATLAFSRQAYGFPVSSATTPEAPPIWHLAARQQRWRERAERENTRLRMVLDTQASLARSMEAQLGKRIREQLTSQALSFGDLCGVATQERGPDFALETETSESLLRGLDTAFEELDAVFYTNSLETPNTNARIREGASGMYLEIFATRLLPFDFETTATATWNHYRGVERRRENLYQQDQDVYSDSDTVIEEVAMKFTGKSTIADFRVKQALRRYVEDERQVVVWVSKAEAVEQQISLYSDFAFIDKGYVVVKRPAFSEQDTSSSTLLQICCLISPQMANGSVLDVTTAGAFTEFVLSVMVASITATQELVEGMLVDEAQQLLQQRG</sequence>
<feature type="coiled-coil region" evidence="1">
    <location>
        <begin position="84"/>
        <end position="111"/>
    </location>
</feature>
<reference evidence="3 4" key="1">
    <citation type="submission" date="2024-09" db="EMBL/GenBank/DDBJ databases">
        <title>Genome sequencing and assembly of Phytophthora oleae, isolate VK10A, causative agent of rot of olive drupes.</title>
        <authorList>
            <person name="Conti Taguali S."/>
            <person name="Riolo M."/>
            <person name="La Spada F."/>
            <person name="Cacciola S.O."/>
            <person name="Dionisio G."/>
        </authorList>
    </citation>
    <scope>NUCLEOTIDE SEQUENCE [LARGE SCALE GENOMIC DNA]</scope>
    <source>
        <strain evidence="3 4">VK10A</strain>
    </source>
</reference>
<evidence type="ECO:0000256" key="2">
    <source>
        <dbReference type="SAM" id="MobiDB-lite"/>
    </source>
</evidence>
<dbReference type="PANTHER" id="PTHR35796:SF3">
    <property type="entry name" value="BHLH DOMAIN-CONTAINING PROTEIN"/>
    <property type="match status" value="1"/>
</dbReference>
<evidence type="ECO:0000256" key="1">
    <source>
        <dbReference type="SAM" id="Coils"/>
    </source>
</evidence>